<evidence type="ECO:0000313" key="3">
    <source>
        <dbReference type="Proteomes" id="UP001634007"/>
    </source>
</evidence>
<proteinExistence type="predicted"/>
<name>A0ABD3LV27_EUCGL</name>
<evidence type="ECO:0000313" key="2">
    <source>
        <dbReference type="EMBL" id="KAL3753772.1"/>
    </source>
</evidence>
<evidence type="ECO:0000256" key="1">
    <source>
        <dbReference type="SAM" id="MobiDB-lite"/>
    </source>
</evidence>
<dbReference type="EMBL" id="JBJKBG010000001">
    <property type="protein sequence ID" value="KAL3753772.1"/>
    <property type="molecule type" value="Genomic_DNA"/>
</dbReference>
<gene>
    <name evidence="2" type="ORF">ACJRO7_001071</name>
</gene>
<reference evidence="2 3" key="1">
    <citation type="submission" date="2024-11" db="EMBL/GenBank/DDBJ databases">
        <title>Chromosome-level genome assembly of Eucalyptus globulus Labill. provides insights into its genome evolution.</title>
        <authorList>
            <person name="Li X."/>
        </authorList>
    </citation>
    <scope>NUCLEOTIDE SEQUENCE [LARGE SCALE GENOMIC DNA]</scope>
    <source>
        <strain evidence="2">CL2024</strain>
        <tissue evidence="2">Fresh tender leaves</tissue>
    </source>
</reference>
<comment type="caution">
    <text evidence="2">The sequence shown here is derived from an EMBL/GenBank/DDBJ whole genome shotgun (WGS) entry which is preliminary data.</text>
</comment>
<organism evidence="2 3">
    <name type="scientific">Eucalyptus globulus</name>
    <name type="common">Tasmanian blue gum</name>
    <dbReference type="NCBI Taxonomy" id="34317"/>
    <lineage>
        <taxon>Eukaryota</taxon>
        <taxon>Viridiplantae</taxon>
        <taxon>Streptophyta</taxon>
        <taxon>Embryophyta</taxon>
        <taxon>Tracheophyta</taxon>
        <taxon>Spermatophyta</taxon>
        <taxon>Magnoliopsida</taxon>
        <taxon>eudicotyledons</taxon>
        <taxon>Gunneridae</taxon>
        <taxon>Pentapetalae</taxon>
        <taxon>rosids</taxon>
        <taxon>malvids</taxon>
        <taxon>Myrtales</taxon>
        <taxon>Myrtaceae</taxon>
        <taxon>Myrtoideae</taxon>
        <taxon>Eucalypteae</taxon>
        <taxon>Eucalyptus</taxon>
    </lineage>
</organism>
<accession>A0ABD3LV27</accession>
<feature type="region of interest" description="Disordered" evidence="1">
    <location>
        <begin position="1"/>
        <end position="23"/>
    </location>
</feature>
<sequence length="111" mass="12229">MEAVPLRAHHDNKENVPPLSASQIDSKQVDVGPCLKKPIVDRGMARKPLADVTHLFVGSSTLTRSSSARASSDLLVLHSPSLYPKKRRALDDVDLWRATARSAKSLRMGFR</sequence>
<dbReference type="AlphaFoldDB" id="A0ABD3LV27"/>
<dbReference type="Proteomes" id="UP001634007">
    <property type="component" value="Unassembled WGS sequence"/>
</dbReference>
<protein>
    <submittedName>
        <fullName evidence="2">Uncharacterized protein</fullName>
    </submittedName>
</protein>
<keyword evidence="3" id="KW-1185">Reference proteome</keyword>